<sequence length="67" mass="8010">MIRCLEHQTLNQKDEKVHHRHYYQRRGHDLHQSPSSSSLLIVHKDKARLLLNAGNHRPVMMDMHNLH</sequence>
<reference evidence="1 2" key="1">
    <citation type="submission" date="2017-06" db="EMBL/GenBank/DDBJ databases">
        <title>Comparative genomic analysis of Ambrosia Fusariam Clade fungi.</title>
        <authorList>
            <person name="Stajich J.E."/>
            <person name="Carrillo J."/>
            <person name="Kijimoto T."/>
            <person name="Eskalen A."/>
            <person name="O'Donnell K."/>
            <person name="Kasson M."/>
        </authorList>
    </citation>
    <scope>NUCLEOTIDE SEQUENCE [LARGE SCALE GENOMIC DNA]</scope>
    <source>
        <strain evidence="1 2">NRRL62579</strain>
    </source>
</reference>
<organism evidence="1 2">
    <name type="scientific">Fusarium oligoseptatum</name>
    <dbReference type="NCBI Taxonomy" id="2604345"/>
    <lineage>
        <taxon>Eukaryota</taxon>
        <taxon>Fungi</taxon>
        <taxon>Dikarya</taxon>
        <taxon>Ascomycota</taxon>
        <taxon>Pezizomycotina</taxon>
        <taxon>Sordariomycetes</taxon>
        <taxon>Hypocreomycetidae</taxon>
        <taxon>Hypocreales</taxon>
        <taxon>Nectriaceae</taxon>
        <taxon>Fusarium</taxon>
        <taxon>Fusarium solani species complex</taxon>
    </lineage>
</organism>
<comment type="caution">
    <text evidence="1">The sequence shown here is derived from an EMBL/GenBank/DDBJ whole genome shotgun (WGS) entry which is preliminary data.</text>
</comment>
<accession>A0A428UEX9</accession>
<dbReference type="AlphaFoldDB" id="A0A428UEX9"/>
<name>A0A428UEX9_9HYPO</name>
<proteinExistence type="predicted"/>
<protein>
    <submittedName>
        <fullName evidence="1">Uncharacterized protein</fullName>
    </submittedName>
</protein>
<keyword evidence="2" id="KW-1185">Reference proteome</keyword>
<dbReference type="Proteomes" id="UP000287144">
    <property type="component" value="Unassembled WGS sequence"/>
</dbReference>
<gene>
    <name evidence="1" type="ORF">CEP52_002271</name>
</gene>
<evidence type="ECO:0000313" key="1">
    <source>
        <dbReference type="EMBL" id="RSM12851.1"/>
    </source>
</evidence>
<dbReference type="EMBL" id="NKCK01000012">
    <property type="protein sequence ID" value="RSM12851.1"/>
    <property type="molecule type" value="Genomic_DNA"/>
</dbReference>
<evidence type="ECO:0000313" key="2">
    <source>
        <dbReference type="Proteomes" id="UP000287144"/>
    </source>
</evidence>